<comment type="caution">
    <text evidence="5">The sequence shown here is derived from an EMBL/GenBank/DDBJ whole genome shotgun (WGS) entry which is preliminary data.</text>
</comment>
<proteinExistence type="predicted"/>
<keyword evidence="6" id="KW-1185">Reference proteome</keyword>
<evidence type="ECO:0000259" key="4">
    <source>
        <dbReference type="PROSITE" id="PS50949"/>
    </source>
</evidence>
<feature type="domain" description="HTH gntR-type" evidence="4">
    <location>
        <begin position="14"/>
        <end position="82"/>
    </location>
</feature>
<evidence type="ECO:0000313" key="5">
    <source>
        <dbReference type="EMBL" id="TDP96336.1"/>
    </source>
</evidence>
<keyword evidence="2" id="KW-0238">DNA-binding</keyword>
<dbReference type="SUPFAM" id="SSF46785">
    <property type="entry name" value="Winged helix' DNA-binding domain"/>
    <property type="match status" value="1"/>
</dbReference>
<dbReference type="SMART" id="SM00345">
    <property type="entry name" value="HTH_GNTR"/>
    <property type="match status" value="1"/>
</dbReference>
<accession>A0A4R6SBF5</accession>
<dbReference type="CDD" id="cd07377">
    <property type="entry name" value="WHTH_GntR"/>
    <property type="match status" value="1"/>
</dbReference>
<dbReference type="PANTHER" id="PTHR38445">
    <property type="entry name" value="HTH-TYPE TRANSCRIPTIONAL REPRESSOR YTRA"/>
    <property type="match status" value="1"/>
</dbReference>
<keyword evidence="3" id="KW-0804">Transcription</keyword>
<dbReference type="InterPro" id="IPR036388">
    <property type="entry name" value="WH-like_DNA-bd_sf"/>
</dbReference>
<organism evidence="5 6">
    <name type="scientific">Labedaea rhizosphaerae</name>
    <dbReference type="NCBI Taxonomy" id="598644"/>
    <lineage>
        <taxon>Bacteria</taxon>
        <taxon>Bacillati</taxon>
        <taxon>Actinomycetota</taxon>
        <taxon>Actinomycetes</taxon>
        <taxon>Pseudonocardiales</taxon>
        <taxon>Pseudonocardiaceae</taxon>
        <taxon>Labedaea</taxon>
    </lineage>
</organism>
<dbReference type="GO" id="GO:0003677">
    <property type="term" value="F:DNA binding"/>
    <property type="evidence" value="ECO:0007669"/>
    <property type="project" value="UniProtKB-KW"/>
</dbReference>
<evidence type="ECO:0000256" key="2">
    <source>
        <dbReference type="ARBA" id="ARBA00023125"/>
    </source>
</evidence>
<dbReference type="Pfam" id="PF00392">
    <property type="entry name" value="GntR"/>
    <property type="match status" value="1"/>
</dbReference>
<reference evidence="5 6" key="1">
    <citation type="submission" date="2019-03" db="EMBL/GenBank/DDBJ databases">
        <title>Genomic Encyclopedia of Type Strains, Phase IV (KMG-IV): sequencing the most valuable type-strain genomes for metagenomic binning, comparative biology and taxonomic classification.</title>
        <authorList>
            <person name="Goeker M."/>
        </authorList>
    </citation>
    <scope>NUCLEOTIDE SEQUENCE [LARGE SCALE GENOMIC DNA]</scope>
    <source>
        <strain evidence="5 6">DSM 45361</strain>
    </source>
</reference>
<sequence length="121" mass="12605">MDEPLITVDADAPTPPFEQVRTQLAARINDRSLAVGTRLPTVRGLAADLGLAANTVARAYRELEEAGLVETRGRAGTFVSAAGERSRAAVQRAAGDYAARAHALGISPTEALAIVQAALRA</sequence>
<keyword evidence="1" id="KW-0805">Transcription regulation</keyword>
<dbReference type="PANTHER" id="PTHR38445:SF9">
    <property type="entry name" value="HTH-TYPE TRANSCRIPTIONAL REPRESSOR YTRA"/>
    <property type="match status" value="1"/>
</dbReference>
<dbReference type="EMBL" id="SNXZ01000004">
    <property type="protein sequence ID" value="TDP96336.1"/>
    <property type="molecule type" value="Genomic_DNA"/>
</dbReference>
<evidence type="ECO:0000313" key="6">
    <source>
        <dbReference type="Proteomes" id="UP000295444"/>
    </source>
</evidence>
<evidence type="ECO:0000256" key="3">
    <source>
        <dbReference type="ARBA" id="ARBA00023163"/>
    </source>
</evidence>
<dbReference type="GO" id="GO:0003700">
    <property type="term" value="F:DNA-binding transcription factor activity"/>
    <property type="evidence" value="ECO:0007669"/>
    <property type="project" value="InterPro"/>
</dbReference>
<evidence type="ECO:0000256" key="1">
    <source>
        <dbReference type="ARBA" id="ARBA00023015"/>
    </source>
</evidence>
<dbReference type="AlphaFoldDB" id="A0A4R6SBF5"/>
<protein>
    <submittedName>
        <fullName evidence="5">GntR family transcriptional regulator</fullName>
    </submittedName>
</protein>
<gene>
    <name evidence="5" type="ORF">EV186_104321</name>
</gene>
<name>A0A4R6SBF5_LABRH</name>
<dbReference type="InterPro" id="IPR000524">
    <property type="entry name" value="Tscrpt_reg_HTH_GntR"/>
</dbReference>
<dbReference type="Proteomes" id="UP000295444">
    <property type="component" value="Unassembled WGS sequence"/>
</dbReference>
<dbReference type="Gene3D" id="1.10.10.10">
    <property type="entry name" value="Winged helix-like DNA-binding domain superfamily/Winged helix DNA-binding domain"/>
    <property type="match status" value="1"/>
</dbReference>
<dbReference type="PROSITE" id="PS50949">
    <property type="entry name" value="HTH_GNTR"/>
    <property type="match status" value="1"/>
</dbReference>
<dbReference type="InterPro" id="IPR036390">
    <property type="entry name" value="WH_DNA-bd_sf"/>
</dbReference>